<protein>
    <submittedName>
        <fullName evidence="2">Uncharacterized protein</fullName>
    </submittedName>
</protein>
<name>A0A6A6IQM5_9PLEO</name>
<dbReference type="AlphaFoldDB" id="A0A6A6IQM5"/>
<organism evidence="2 3">
    <name type="scientific">Trematosphaeria pertusa</name>
    <dbReference type="NCBI Taxonomy" id="390896"/>
    <lineage>
        <taxon>Eukaryota</taxon>
        <taxon>Fungi</taxon>
        <taxon>Dikarya</taxon>
        <taxon>Ascomycota</taxon>
        <taxon>Pezizomycotina</taxon>
        <taxon>Dothideomycetes</taxon>
        <taxon>Pleosporomycetidae</taxon>
        <taxon>Pleosporales</taxon>
        <taxon>Massarineae</taxon>
        <taxon>Trematosphaeriaceae</taxon>
        <taxon>Trematosphaeria</taxon>
    </lineage>
</organism>
<evidence type="ECO:0000313" key="2">
    <source>
        <dbReference type="EMBL" id="KAF2252761.1"/>
    </source>
</evidence>
<reference evidence="2" key="1">
    <citation type="journal article" date="2020" name="Stud. Mycol.">
        <title>101 Dothideomycetes genomes: a test case for predicting lifestyles and emergence of pathogens.</title>
        <authorList>
            <person name="Haridas S."/>
            <person name="Albert R."/>
            <person name="Binder M."/>
            <person name="Bloem J."/>
            <person name="Labutti K."/>
            <person name="Salamov A."/>
            <person name="Andreopoulos B."/>
            <person name="Baker S."/>
            <person name="Barry K."/>
            <person name="Bills G."/>
            <person name="Bluhm B."/>
            <person name="Cannon C."/>
            <person name="Castanera R."/>
            <person name="Culley D."/>
            <person name="Daum C."/>
            <person name="Ezra D."/>
            <person name="Gonzalez J."/>
            <person name="Henrissat B."/>
            <person name="Kuo A."/>
            <person name="Liang C."/>
            <person name="Lipzen A."/>
            <person name="Lutzoni F."/>
            <person name="Magnuson J."/>
            <person name="Mondo S."/>
            <person name="Nolan M."/>
            <person name="Ohm R."/>
            <person name="Pangilinan J."/>
            <person name="Park H.-J."/>
            <person name="Ramirez L."/>
            <person name="Alfaro M."/>
            <person name="Sun H."/>
            <person name="Tritt A."/>
            <person name="Yoshinaga Y."/>
            <person name="Zwiers L.-H."/>
            <person name="Turgeon B."/>
            <person name="Goodwin S."/>
            <person name="Spatafora J."/>
            <person name="Crous P."/>
            <person name="Grigoriev I."/>
        </authorList>
    </citation>
    <scope>NUCLEOTIDE SEQUENCE</scope>
    <source>
        <strain evidence="2">CBS 122368</strain>
    </source>
</reference>
<accession>A0A6A6IQM5</accession>
<proteinExistence type="predicted"/>
<dbReference type="RefSeq" id="XP_033687765.1">
    <property type="nucleotide sequence ID" value="XM_033832767.1"/>
</dbReference>
<keyword evidence="3" id="KW-1185">Reference proteome</keyword>
<evidence type="ECO:0000256" key="1">
    <source>
        <dbReference type="SAM" id="MobiDB-lite"/>
    </source>
</evidence>
<feature type="compositionally biased region" description="Basic and acidic residues" evidence="1">
    <location>
        <begin position="7"/>
        <end position="16"/>
    </location>
</feature>
<dbReference type="PANTHER" id="PTHR38790">
    <property type="entry name" value="2EXR DOMAIN-CONTAINING PROTEIN-RELATED"/>
    <property type="match status" value="1"/>
</dbReference>
<dbReference type="PANTHER" id="PTHR38790:SF4">
    <property type="entry name" value="2EXR DOMAIN-CONTAINING PROTEIN"/>
    <property type="match status" value="1"/>
</dbReference>
<dbReference type="OrthoDB" id="5413827at2759"/>
<dbReference type="Proteomes" id="UP000800094">
    <property type="component" value="Unassembled WGS sequence"/>
</dbReference>
<evidence type="ECO:0000313" key="3">
    <source>
        <dbReference type="Proteomes" id="UP000800094"/>
    </source>
</evidence>
<feature type="region of interest" description="Disordered" evidence="1">
    <location>
        <begin position="1"/>
        <end position="34"/>
    </location>
</feature>
<dbReference type="GeneID" id="54586097"/>
<dbReference type="EMBL" id="ML987191">
    <property type="protein sequence ID" value="KAF2252761.1"/>
    <property type="molecule type" value="Genomic_DNA"/>
</dbReference>
<gene>
    <name evidence="2" type="ORF">BU26DRAFT_560117</name>
</gene>
<sequence>MTAKYNPVERHSERAASDATITTEEIQPPPNAVRKLRNGMLDPTSRGRYKEIAERNATESPFLRMPPEIRNRIYAYILGGRRIDLYSTELGLVELYKEHDGFKIDKSNPFLLLRVCRQVYAESCLLPYSLNTFLFYPSEWETWHMQIFPAQREAIRMLEFCGCEECMIQEAYHLSNFPAVRDIYLDTNLKKRERKTFEAKIKLACRGNVEVIIEREP</sequence>